<reference evidence="1" key="1">
    <citation type="submission" date="2018-02" db="EMBL/GenBank/DDBJ databases">
        <title>Rhizophora mucronata_Transcriptome.</title>
        <authorList>
            <person name="Meera S.P."/>
            <person name="Sreeshan A."/>
            <person name="Augustine A."/>
        </authorList>
    </citation>
    <scope>NUCLEOTIDE SEQUENCE</scope>
    <source>
        <tissue evidence="1">Leaf</tissue>
    </source>
</reference>
<dbReference type="EMBL" id="GGEC01008613">
    <property type="protein sequence ID" value="MBW89096.1"/>
    <property type="molecule type" value="Transcribed_RNA"/>
</dbReference>
<name>A0A2P2J6K4_RHIMU</name>
<dbReference type="AlphaFoldDB" id="A0A2P2J6K4"/>
<accession>A0A2P2J6K4</accession>
<organism evidence="1">
    <name type="scientific">Rhizophora mucronata</name>
    <name type="common">Asiatic mangrove</name>
    <dbReference type="NCBI Taxonomy" id="61149"/>
    <lineage>
        <taxon>Eukaryota</taxon>
        <taxon>Viridiplantae</taxon>
        <taxon>Streptophyta</taxon>
        <taxon>Embryophyta</taxon>
        <taxon>Tracheophyta</taxon>
        <taxon>Spermatophyta</taxon>
        <taxon>Magnoliopsida</taxon>
        <taxon>eudicotyledons</taxon>
        <taxon>Gunneridae</taxon>
        <taxon>Pentapetalae</taxon>
        <taxon>rosids</taxon>
        <taxon>fabids</taxon>
        <taxon>Malpighiales</taxon>
        <taxon>Rhizophoraceae</taxon>
        <taxon>Rhizophora</taxon>
    </lineage>
</organism>
<evidence type="ECO:0000313" key="1">
    <source>
        <dbReference type="EMBL" id="MBW89096.1"/>
    </source>
</evidence>
<protein>
    <submittedName>
        <fullName evidence="1">Uncharacterized protein</fullName>
    </submittedName>
</protein>
<sequence>MRNCKFLVFLLSIVTSGSHLFGSGSLNYVFNFSLWFLLFFFGLRIHEGRVPYCNWICGDGIRWLLRQAHLHSHQQHNRRFWLGSRGWSLVRETCLW</sequence>
<proteinExistence type="predicted"/>